<accession>A0A255FYG7</accession>
<gene>
    <name evidence="2" type="ORF">CGZ94_19480</name>
</gene>
<dbReference type="PROSITE" id="PS51257">
    <property type="entry name" value="PROKAR_LIPOPROTEIN"/>
    <property type="match status" value="1"/>
</dbReference>
<dbReference type="InterPro" id="IPR012334">
    <property type="entry name" value="Pectin_lyas_fold"/>
</dbReference>
<keyword evidence="3" id="KW-1185">Reference proteome</keyword>
<dbReference type="Pfam" id="PF12708">
    <property type="entry name" value="Pect-lyase_RHGA_epim"/>
    <property type="match status" value="1"/>
</dbReference>
<evidence type="ECO:0000259" key="1">
    <source>
        <dbReference type="Pfam" id="PF12708"/>
    </source>
</evidence>
<comment type="caution">
    <text evidence="2">The sequence shown here is derived from an EMBL/GenBank/DDBJ whole genome shotgun (WGS) entry which is preliminary data.</text>
</comment>
<proteinExistence type="predicted"/>
<dbReference type="Gene3D" id="2.160.20.10">
    <property type="entry name" value="Single-stranded right-handed beta-helix, Pectin lyase-like"/>
    <property type="match status" value="1"/>
</dbReference>
<dbReference type="SUPFAM" id="SSF51126">
    <property type="entry name" value="Pectin lyase-like"/>
    <property type="match status" value="1"/>
</dbReference>
<feature type="domain" description="Rhamnogalacturonase A/B/Epimerase-like pectate lyase" evidence="1">
    <location>
        <begin position="49"/>
        <end position="113"/>
    </location>
</feature>
<protein>
    <submittedName>
        <fullName evidence="2">Mannuronan epimerase</fullName>
    </submittedName>
</protein>
<dbReference type="InterPro" id="IPR011050">
    <property type="entry name" value="Pectin_lyase_fold/virulence"/>
</dbReference>
<dbReference type="AlphaFoldDB" id="A0A255FYG7"/>
<dbReference type="InterPro" id="IPR024535">
    <property type="entry name" value="RHGA/B-epi-like_pectate_lyase"/>
</dbReference>
<dbReference type="EMBL" id="NMVO01000018">
    <property type="protein sequence ID" value="OYO08695.1"/>
    <property type="molecule type" value="Genomic_DNA"/>
</dbReference>
<reference evidence="2 3" key="1">
    <citation type="submission" date="2017-07" db="EMBL/GenBank/DDBJ databases">
        <title>Draft whole genome sequences of clinical Proprionibacteriaceae strains.</title>
        <authorList>
            <person name="Bernier A.-M."/>
            <person name="Bernard K."/>
            <person name="Domingo M.-C."/>
        </authorList>
    </citation>
    <scope>NUCLEOTIDE SEQUENCE [LARGE SCALE GENOMIC DNA]</scope>
    <source>
        <strain evidence="2 3">NML 030167</strain>
    </source>
</reference>
<evidence type="ECO:0000313" key="3">
    <source>
        <dbReference type="Proteomes" id="UP000215896"/>
    </source>
</evidence>
<sequence length="448" mass="47091">MNEPSRPDRVDRRWVLGGAAGAALVGLAACSRTPVPPQLPEVMPGGPRIDVRTVGAVGDGQADDTKAFATALEQAGEERAVYIPTGTYRLTGLPDITRYTTILGDGPDKSLLIHQGEGPLFNLAGTNRASFRSFGVHLVHPSGMGMRLRGAFMCGFDDVILRGDHQGANFPQYAGQVGVELIENSGANTFTNCFFTNLGVGLRTACIQNYVAGCRFLTNRVGVLGVRNGANAGLSIVDSEFTSDTHPETTDAHLLVEGIANVWWLTNLWFEGCDTAVRVGDANGGPAQFGLVNCKLAARRVVLDLRRCGQAYLASVALDPDAGSSPAPLAIDPRGCPTGTAEELIVDQRRPVEATAFPPGWTVQGGGQRSGGEFLGPLQLRGRPGQPLADHRDAAGTRVGGVLADGSLISDSPTAGVVLRGANGRYYRLVVNAEGQLAPLDLGTDRPS</sequence>
<dbReference type="RefSeq" id="WP_094406899.1">
    <property type="nucleotide sequence ID" value="NZ_NMVO01000018.1"/>
</dbReference>
<dbReference type="Proteomes" id="UP000215896">
    <property type="component" value="Unassembled WGS sequence"/>
</dbReference>
<organism evidence="2 3">
    <name type="scientific">Enemella evansiae</name>
    <dbReference type="NCBI Taxonomy" id="2016499"/>
    <lineage>
        <taxon>Bacteria</taxon>
        <taxon>Bacillati</taxon>
        <taxon>Actinomycetota</taxon>
        <taxon>Actinomycetes</taxon>
        <taxon>Propionibacteriales</taxon>
        <taxon>Propionibacteriaceae</taxon>
        <taxon>Enemella</taxon>
    </lineage>
</organism>
<dbReference type="OrthoDB" id="4478407at2"/>
<evidence type="ECO:0000313" key="2">
    <source>
        <dbReference type="EMBL" id="OYO08695.1"/>
    </source>
</evidence>
<name>A0A255FYG7_9ACTN</name>